<keyword evidence="10" id="KW-1185">Reference proteome</keyword>
<comment type="caution">
    <text evidence="9">The sequence shown here is derived from an EMBL/GenBank/DDBJ whole genome shotgun (WGS) entry which is preliminary data.</text>
</comment>
<dbReference type="EMBL" id="SFCC01000013">
    <property type="protein sequence ID" value="RZQ61081.1"/>
    <property type="molecule type" value="Genomic_DNA"/>
</dbReference>
<dbReference type="AlphaFoldDB" id="A0A4Q7J134"/>
<dbReference type="Pfam" id="PF04138">
    <property type="entry name" value="GtrA_DPMS_TM"/>
    <property type="match status" value="1"/>
</dbReference>
<name>A0A4Q7J134_9PSEU</name>
<comment type="subcellular location">
    <subcellularLocation>
        <location evidence="1">Membrane</location>
        <topology evidence="1">Multi-pass membrane protein</topology>
    </subcellularLocation>
</comment>
<keyword evidence="4 7" id="KW-1133">Transmembrane helix</keyword>
<proteinExistence type="inferred from homology"/>
<dbReference type="InterPro" id="IPR051401">
    <property type="entry name" value="GtrA_CellWall_Glycosyl"/>
</dbReference>
<dbReference type="GO" id="GO:0000271">
    <property type="term" value="P:polysaccharide biosynthetic process"/>
    <property type="evidence" value="ECO:0007669"/>
    <property type="project" value="InterPro"/>
</dbReference>
<feature type="transmembrane region" description="Helical" evidence="7">
    <location>
        <begin position="331"/>
        <end position="351"/>
    </location>
</feature>
<dbReference type="PANTHER" id="PTHR38459">
    <property type="entry name" value="PROPHAGE BACTOPRENOL-LINKED GLUCOSE TRANSLOCASE HOMOLOG"/>
    <property type="match status" value="1"/>
</dbReference>
<dbReference type="Proteomes" id="UP000292003">
    <property type="component" value="Unassembled WGS sequence"/>
</dbReference>
<evidence type="ECO:0000256" key="5">
    <source>
        <dbReference type="ARBA" id="ARBA00023136"/>
    </source>
</evidence>
<feature type="transmembrane region" description="Helical" evidence="7">
    <location>
        <begin position="239"/>
        <end position="260"/>
    </location>
</feature>
<reference evidence="9 10" key="1">
    <citation type="submission" date="2019-02" db="EMBL/GenBank/DDBJ databases">
        <title>Draft genome sequence of Amycolatopsis sp. 8-3EHSu isolated from roots of Suaeda maritima.</title>
        <authorList>
            <person name="Duangmal K."/>
            <person name="Chantavorakit T."/>
        </authorList>
    </citation>
    <scope>NUCLEOTIDE SEQUENCE [LARGE SCALE GENOMIC DNA]</scope>
    <source>
        <strain evidence="9 10">8-3EHSu</strain>
    </source>
</reference>
<evidence type="ECO:0000256" key="1">
    <source>
        <dbReference type="ARBA" id="ARBA00004141"/>
    </source>
</evidence>
<evidence type="ECO:0000256" key="7">
    <source>
        <dbReference type="SAM" id="Phobius"/>
    </source>
</evidence>
<dbReference type="SUPFAM" id="SSF53448">
    <property type="entry name" value="Nucleotide-diphospho-sugar transferases"/>
    <property type="match status" value="1"/>
</dbReference>
<evidence type="ECO:0000313" key="9">
    <source>
        <dbReference type="EMBL" id="RZQ61081.1"/>
    </source>
</evidence>
<keyword evidence="3 7" id="KW-0812">Transmembrane</keyword>
<evidence type="ECO:0000256" key="4">
    <source>
        <dbReference type="ARBA" id="ARBA00022989"/>
    </source>
</evidence>
<evidence type="ECO:0000256" key="6">
    <source>
        <dbReference type="SAM" id="MobiDB-lite"/>
    </source>
</evidence>
<keyword evidence="5 7" id="KW-0472">Membrane</keyword>
<dbReference type="OrthoDB" id="9807815at2"/>
<comment type="similarity">
    <text evidence="2">Belongs to the GtrA family.</text>
</comment>
<dbReference type="PANTHER" id="PTHR38459:SF1">
    <property type="entry name" value="PROPHAGE BACTOPRENOL-LINKED GLUCOSE TRANSLOCASE HOMOLOG"/>
    <property type="match status" value="1"/>
</dbReference>
<protein>
    <recommendedName>
        <fullName evidence="8">GtrA/DPMS transmembrane domain-containing protein</fullName>
    </recommendedName>
</protein>
<evidence type="ECO:0000259" key="8">
    <source>
        <dbReference type="Pfam" id="PF04138"/>
    </source>
</evidence>
<feature type="transmembrane region" description="Helical" evidence="7">
    <location>
        <begin position="304"/>
        <end position="325"/>
    </location>
</feature>
<feature type="domain" description="GtrA/DPMS transmembrane" evidence="8">
    <location>
        <begin position="242"/>
        <end position="358"/>
    </location>
</feature>
<dbReference type="GO" id="GO:0005886">
    <property type="term" value="C:plasma membrane"/>
    <property type="evidence" value="ECO:0007669"/>
    <property type="project" value="TreeGrafter"/>
</dbReference>
<organism evidence="9 10">
    <name type="scientific">Amycolatopsis suaedae</name>
    <dbReference type="NCBI Taxonomy" id="2510978"/>
    <lineage>
        <taxon>Bacteria</taxon>
        <taxon>Bacillati</taxon>
        <taxon>Actinomycetota</taxon>
        <taxon>Actinomycetes</taxon>
        <taxon>Pseudonocardiales</taxon>
        <taxon>Pseudonocardiaceae</taxon>
        <taxon>Amycolatopsis</taxon>
    </lineage>
</organism>
<dbReference type="InterPro" id="IPR029044">
    <property type="entry name" value="Nucleotide-diphossugar_trans"/>
</dbReference>
<evidence type="ECO:0000256" key="2">
    <source>
        <dbReference type="ARBA" id="ARBA00009399"/>
    </source>
</evidence>
<dbReference type="InterPro" id="IPR007267">
    <property type="entry name" value="GtrA_DPMS_TM"/>
</dbReference>
<evidence type="ECO:0000256" key="3">
    <source>
        <dbReference type="ARBA" id="ARBA00022692"/>
    </source>
</evidence>
<evidence type="ECO:0000313" key="10">
    <source>
        <dbReference type="Proteomes" id="UP000292003"/>
    </source>
</evidence>
<sequence>MPRTAAAAAGEMPRAVPGGHDDPVSCARPTTVELVVLAGGTGEAALRLLDDRLRERSALSALVTVVERHRDGHAAAVTAAWRASRAEVVAYADLAAVGAGTVVAALTALVSPLLSGQADVSAGSGVADRGSRVLAGVLSRGFGCVAGTPRFPLKAARRDAVLPLLDRLAGTGWFFDTALLLLARQDGLRLHEAGAGAGHVPVPSATWAHFTGLVRMAYRLATGSGGTQPLPPAVTVIRLAMFGIVGALSGLLYVLLYLLLRQVVPPAVANLGALVASALANTEANRHWTFTRARVARVGMHLRAAVLFGAHYAITTAAVQVLLWLDPGAGAVAEVVTLLGADLVMTVLRFIGLDRWVFRRGEITRTGGRSHARH</sequence>
<accession>A0A4Q7J134</accession>
<gene>
    <name evidence="9" type="ORF">EWH70_24645</name>
</gene>
<feature type="region of interest" description="Disordered" evidence="6">
    <location>
        <begin position="1"/>
        <end position="23"/>
    </location>
</feature>